<evidence type="ECO:0000256" key="3">
    <source>
        <dbReference type="ARBA" id="ARBA00022449"/>
    </source>
</evidence>
<keyword evidence="4" id="KW-1003">Cell membrane</keyword>
<evidence type="ECO:0000256" key="8">
    <source>
        <dbReference type="ARBA" id="ARBA00023136"/>
    </source>
</evidence>
<evidence type="ECO:0000256" key="10">
    <source>
        <dbReference type="SAM" id="Phobius"/>
    </source>
</evidence>
<dbReference type="CDD" id="cd13142">
    <property type="entry name" value="MATE_like_12"/>
    <property type="match status" value="1"/>
</dbReference>
<keyword evidence="6 10" id="KW-1133">Transmembrane helix</keyword>
<evidence type="ECO:0000313" key="11">
    <source>
        <dbReference type="EMBL" id="QTA38933.1"/>
    </source>
</evidence>
<dbReference type="PANTHER" id="PTHR43298">
    <property type="entry name" value="MULTIDRUG RESISTANCE PROTEIN NORM-RELATED"/>
    <property type="match status" value="1"/>
</dbReference>
<comment type="subcellular location">
    <subcellularLocation>
        <location evidence="1">Cell membrane</location>
        <topology evidence="1">Multi-pass membrane protein</topology>
    </subcellularLocation>
</comment>
<feature type="transmembrane region" description="Helical" evidence="10">
    <location>
        <begin position="112"/>
        <end position="136"/>
    </location>
</feature>
<feature type="transmembrane region" description="Helical" evidence="10">
    <location>
        <begin position="395"/>
        <end position="417"/>
    </location>
</feature>
<protein>
    <recommendedName>
        <fullName evidence="9">Multidrug-efflux transporter</fullName>
    </recommendedName>
</protein>
<feature type="transmembrane region" description="Helical" evidence="10">
    <location>
        <begin position="221"/>
        <end position="243"/>
    </location>
</feature>
<keyword evidence="5 10" id="KW-0812">Transmembrane</keyword>
<evidence type="ECO:0000256" key="5">
    <source>
        <dbReference type="ARBA" id="ARBA00022692"/>
    </source>
</evidence>
<proteinExistence type="predicted"/>
<dbReference type="Proteomes" id="UP000671862">
    <property type="component" value="Chromosome"/>
</dbReference>
<organism evidence="11 12">
    <name type="scientific">Thermosipho ferrireducens</name>
    <dbReference type="NCBI Taxonomy" id="2571116"/>
    <lineage>
        <taxon>Bacteria</taxon>
        <taxon>Thermotogati</taxon>
        <taxon>Thermotogota</taxon>
        <taxon>Thermotogae</taxon>
        <taxon>Thermotogales</taxon>
        <taxon>Fervidobacteriaceae</taxon>
        <taxon>Thermosipho</taxon>
    </lineage>
</organism>
<gene>
    <name evidence="11" type="ORF">JYK00_06300</name>
</gene>
<feature type="transmembrane region" description="Helical" evidence="10">
    <location>
        <begin position="263"/>
        <end position="288"/>
    </location>
</feature>
<reference evidence="11 12" key="1">
    <citation type="submission" date="2021-03" db="EMBL/GenBank/DDBJ databases">
        <title>Thermosipho ferrireducens sp.nov., an anaerobic thermophilic iron-reducing bacterium isolated from a deep-sea hydrothermal sulfide deposits.</title>
        <authorList>
            <person name="Zeng X."/>
            <person name="Chen Y."/>
            <person name="Shao Z."/>
        </authorList>
    </citation>
    <scope>NUCLEOTIDE SEQUENCE [LARGE SCALE GENOMIC DNA]</scope>
    <source>
        <strain evidence="11 12">JL129W03</strain>
    </source>
</reference>
<feature type="transmembrane region" description="Helical" evidence="10">
    <location>
        <begin position="70"/>
        <end position="92"/>
    </location>
</feature>
<keyword evidence="8 10" id="KW-0472">Membrane</keyword>
<evidence type="ECO:0000256" key="1">
    <source>
        <dbReference type="ARBA" id="ARBA00004651"/>
    </source>
</evidence>
<dbReference type="InterPro" id="IPR050222">
    <property type="entry name" value="MATE_MdtK"/>
</dbReference>
<keyword evidence="7" id="KW-0406">Ion transport</keyword>
<dbReference type="NCBIfam" id="TIGR00797">
    <property type="entry name" value="matE"/>
    <property type="match status" value="1"/>
</dbReference>
<dbReference type="PIRSF" id="PIRSF006603">
    <property type="entry name" value="DinF"/>
    <property type="match status" value="1"/>
</dbReference>
<evidence type="ECO:0000256" key="6">
    <source>
        <dbReference type="ARBA" id="ARBA00022989"/>
    </source>
</evidence>
<feature type="transmembrane region" description="Helical" evidence="10">
    <location>
        <begin position="177"/>
        <end position="198"/>
    </location>
</feature>
<feature type="transmembrane region" description="Helical" evidence="10">
    <location>
        <begin position="148"/>
        <end position="171"/>
    </location>
</feature>
<dbReference type="InterPro" id="IPR048279">
    <property type="entry name" value="MdtK-like"/>
</dbReference>
<evidence type="ECO:0000256" key="4">
    <source>
        <dbReference type="ARBA" id="ARBA00022475"/>
    </source>
</evidence>
<evidence type="ECO:0000256" key="9">
    <source>
        <dbReference type="ARBA" id="ARBA00031636"/>
    </source>
</evidence>
<name>A0ABX7SAB4_9BACT</name>
<dbReference type="EMBL" id="CP071446">
    <property type="protein sequence ID" value="QTA38933.1"/>
    <property type="molecule type" value="Genomic_DNA"/>
</dbReference>
<dbReference type="Pfam" id="PF01554">
    <property type="entry name" value="MatE"/>
    <property type="match status" value="2"/>
</dbReference>
<keyword evidence="12" id="KW-1185">Reference proteome</keyword>
<dbReference type="InterPro" id="IPR002528">
    <property type="entry name" value="MATE_fam"/>
</dbReference>
<feature type="transmembrane region" description="Helical" evidence="10">
    <location>
        <begin position="340"/>
        <end position="362"/>
    </location>
</feature>
<evidence type="ECO:0000256" key="2">
    <source>
        <dbReference type="ARBA" id="ARBA00022448"/>
    </source>
</evidence>
<feature type="transmembrane region" description="Helical" evidence="10">
    <location>
        <begin position="32"/>
        <end position="58"/>
    </location>
</feature>
<evidence type="ECO:0000256" key="7">
    <source>
        <dbReference type="ARBA" id="ARBA00023065"/>
    </source>
</evidence>
<accession>A0ABX7SAB4</accession>
<keyword evidence="3" id="KW-0050">Antiport</keyword>
<keyword evidence="2" id="KW-0813">Transport</keyword>
<feature type="transmembrane region" description="Helical" evidence="10">
    <location>
        <begin position="300"/>
        <end position="320"/>
    </location>
</feature>
<sequence length="432" mass="47457">MVVSNLMQTFYNVVDAYFLGKLGKIEFSAPTVVWPLLFVFISFSIGFSNAGVALVAQYTGARDKENAKRAAGQSLLVSFVIGTGISILGIIISKPVITAIVGPRSSQIVPYAISYFRIIMFGLPLGFIFNTTTSIVRGWGDSKFTMKIMFLSTVINIILDPIFIFGFWIIPGFGVSGAAWATTLARGIAGIISAYHLFEGTRGFKIHFKDLYPKWWLIKKVLRIGFPGSASMSVTSLGFTIIMRFVSSFGPAVISAYGVGNRIISIITMISFGLGSAVTTMIGQFLGAKDVKNAEKTVKVAFLVNFSIVFFLSSLTFFFGGSLTKFFINDPEVIKVGNIFFKYVSFSLPFFTSMTVFTNTLIGAGRTEQSMIIDITRLWGIRVPLIGIMSAKYGFIGLFYAMIISNILALILAWLFVRFGNWKTPVISKSQL</sequence>
<evidence type="ECO:0000313" key="12">
    <source>
        <dbReference type="Proteomes" id="UP000671862"/>
    </source>
</evidence>
<dbReference type="PANTHER" id="PTHR43298:SF2">
    <property type="entry name" value="FMN_FAD EXPORTER YEEO-RELATED"/>
    <property type="match status" value="1"/>
</dbReference>